<dbReference type="Proteomes" id="UP000447434">
    <property type="component" value="Chromosome 16"/>
</dbReference>
<reference evidence="2" key="1">
    <citation type="journal article" date="2020" name="Nat. Commun.">
        <title>Genome sequence of the cluster root forming white lupin.</title>
        <authorList>
            <person name="Hufnagel B."/>
            <person name="Marques A."/>
            <person name="Soriano A."/>
            <person name="Marques L."/>
            <person name="Divol F."/>
            <person name="Doumas P."/>
            <person name="Sallet E."/>
            <person name="Mancinotti D."/>
            <person name="Carrere S."/>
            <person name="Marande W."/>
            <person name="Arribat S."/>
            <person name="Keller J."/>
            <person name="Huneau C."/>
            <person name="Blein T."/>
            <person name="Aime D."/>
            <person name="Laguerre M."/>
            <person name="Taylor J."/>
            <person name="Schubert V."/>
            <person name="Nelson M."/>
            <person name="Geu-Flores F."/>
            <person name="Crespi M."/>
            <person name="Gallardo-Guerrero K."/>
            <person name="Delaux P.-M."/>
            <person name="Salse J."/>
            <person name="Berges H."/>
            <person name="Guyot R."/>
            <person name="Gouzy J."/>
            <person name="Peret B."/>
        </authorList>
    </citation>
    <scope>NUCLEOTIDE SEQUENCE [LARGE SCALE GENOMIC DNA]</scope>
    <source>
        <strain evidence="2">cv. Amiga</strain>
    </source>
</reference>
<comment type="caution">
    <text evidence="1">The sequence shown here is derived from an EMBL/GenBank/DDBJ whole genome shotgun (WGS) entry which is preliminary data.</text>
</comment>
<sequence>MQMGLPEYEKSNMRYEDFQPTKAVRWEHANAIVENQSPTQSSITVPVPFLNLHVRICFQHANISFGIKIKDLFVTQLTHPILSLNYINTPSFSKI</sequence>
<organism evidence="1 2">
    <name type="scientific">Lupinus albus</name>
    <name type="common">White lupine</name>
    <name type="synonym">Lupinus termis</name>
    <dbReference type="NCBI Taxonomy" id="3870"/>
    <lineage>
        <taxon>Eukaryota</taxon>
        <taxon>Viridiplantae</taxon>
        <taxon>Streptophyta</taxon>
        <taxon>Embryophyta</taxon>
        <taxon>Tracheophyta</taxon>
        <taxon>Spermatophyta</taxon>
        <taxon>Magnoliopsida</taxon>
        <taxon>eudicotyledons</taxon>
        <taxon>Gunneridae</taxon>
        <taxon>Pentapetalae</taxon>
        <taxon>rosids</taxon>
        <taxon>fabids</taxon>
        <taxon>Fabales</taxon>
        <taxon>Fabaceae</taxon>
        <taxon>Papilionoideae</taxon>
        <taxon>50 kb inversion clade</taxon>
        <taxon>genistoids sensu lato</taxon>
        <taxon>core genistoids</taxon>
        <taxon>Genisteae</taxon>
        <taxon>Lupinus</taxon>
    </lineage>
</organism>
<dbReference type="AlphaFoldDB" id="A0A6A4PA01"/>
<evidence type="ECO:0000313" key="1">
    <source>
        <dbReference type="EMBL" id="KAE9597584.1"/>
    </source>
</evidence>
<protein>
    <submittedName>
        <fullName evidence="1">Uncharacterized protein</fullName>
    </submittedName>
</protein>
<dbReference type="EMBL" id="WOCE01000016">
    <property type="protein sequence ID" value="KAE9597584.1"/>
    <property type="molecule type" value="Genomic_DNA"/>
</dbReference>
<proteinExistence type="predicted"/>
<name>A0A6A4PA01_LUPAL</name>
<evidence type="ECO:0000313" key="2">
    <source>
        <dbReference type="Proteomes" id="UP000447434"/>
    </source>
</evidence>
<dbReference type="OrthoDB" id="653455at2759"/>
<accession>A0A6A4PA01</accession>
<keyword evidence="2" id="KW-1185">Reference proteome</keyword>
<gene>
    <name evidence="1" type="ORF">Lalb_Chr16g0388071</name>
</gene>